<keyword evidence="3" id="KW-0238">DNA-binding</keyword>
<dbReference type="Pfam" id="PF04198">
    <property type="entry name" value="Sugar-bind"/>
    <property type="match status" value="1"/>
</dbReference>
<evidence type="ECO:0000313" key="7">
    <source>
        <dbReference type="Proteomes" id="UP001057481"/>
    </source>
</evidence>
<dbReference type="Proteomes" id="UP001057481">
    <property type="component" value="Unassembled WGS sequence"/>
</dbReference>
<evidence type="ECO:0000256" key="2">
    <source>
        <dbReference type="ARBA" id="ARBA00023015"/>
    </source>
</evidence>
<evidence type="ECO:0000259" key="5">
    <source>
        <dbReference type="Pfam" id="PF04198"/>
    </source>
</evidence>
<evidence type="ECO:0000256" key="4">
    <source>
        <dbReference type="ARBA" id="ARBA00023163"/>
    </source>
</evidence>
<dbReference type="Gene3D" id="3.40.50.1360">
    <property type="match status" value="1"/>
</dbReference>
<dbReference type="InterPro" id="IPR037171">
    <property type="entry name" value="NagB/RpiA_transferase-like"/>
</dbReference>
<sequence length="316" mass="35743">MNIAQREMLANLAQDYYLSNLSLADLTEKYHLSRYLINKYLDDAKLEGIVTINIASPTARNLELEQHFEKKFNIKNCYIIKDTVNPNDNEENIIKYAAKQIELLIAQSHIVGTTWGETIYNITSHFETSILEDVKFTQFMGENMKYNSAAGSMRMVERVASKFSAEYITMVGPLYITDDRTRIGLVREISSQPAFAAASRMDLIFAGFGTLSSVNSIPAWRQNINKIFPNISLDQIAGMLYGRPYDIYGNFLNVNDDKIFGIDLPTVLATPRRFCVLKSKFKTRAALGALRGNMLTDFVTNESLAHRILTEMAIAD</sequence>
<accession>A0ABT0VJK2</accession>
<protein>
    <submittedName>
        <fullName evidence="6">Sugar-binding transcriptional regulator</fullName>
    </submittedName>
</protein>
<keyword evidence="7" id="KW-1185">Reference proteome</keyword>
<comment type="caution">
    <text evidence="6">The sequence shown here is derived from an EMBL/GenBank/DDBJ whole genome shotgun (WGS) entry which is preliminary data.</text>
</comment>
<comment type="similarity">
    <text evidence="1">Belongs to the SorC transcriptional regulatory family.</text>
</comment>
<dbReference type="InterPro" id="IPR007324">
    <property type="entry name" value="Sugar-bd_dom_put"/>
</dbReference>
<feature type="domain" description="Sugar-binding" evidence="5">
    <location>
        <begin position="58"/>
        <end position="309"/>
    </location>
</feature>
<reference evidence="6" key="1">
    <citation type="submission" date="2021-04" db="EMBL/GenBank/DDBJ databases">
        <title>Taxonomic assessment of Weissella genus.</title>
        <authorList>
            <person name="Fanelli F."/>
            <person name="Chieffi D."/>
            <person name="Dell'Aquila A."/>
            <person name="Gyu-Sung C."/>
            <person name="Franz C.M.A.P."/>
            <person name="Fusco V."/>
        </authorList>
    </citation>
    <scope>NUCLEOTIDE SEQUENCE</scope>
    <source>
        <strain evidence="6">LMG 25373</strain>
    </source>
</reference>
<keyword evidence="4" id="KW-0804">Transcription</keyword>
<dbReference type="PANTHER" id="PTHR34294">
    <property type="entry name" value="TRANSCRIPTIONAL REGULATOR-RELATED"/>
    <property type="match status" value="1"/>
</dbReference>
<evidence type="ECO:0000256" key="1">
    <source>
        <dbReference type="ARBA" id="ARBA00010466"/>
    </source>
</evidence>
<dbReference type="SUPFAM" id="SSF100950">
    <property type="entry name" value="NagB/RpiA/CoA transferase-like"/>
    <property type="match status" value="1"/>
</dbReference>
<dbReference type="RefSeq" id="WP_205143050.1">
    <property type="nucleotide sequence ID" value="NZ_JAFBDN010000003.1"/>
</dbReference>
<dbReference type="EMBL" id="JAGMVS010000038">
    <property type="protein sequence ID" value="MCM2436600.1"/>
    <property type="molecule type" value="Genomic_DNA"/>
</dbReference>
<evidence type="ECO:0000256" key="3">
    <source>
        <dbReference type="ARBA" id="ARBA00023125"/>
    </source>
</evidence>
<name>A0ABT0VJK2_9LACO</name>
<dbReference type="Gene3D" id="1.10.10.60">
    <property type="entry name" value="Homeodomain-like"/>
    <property type="match status" value="1"/>
</dbReference>
<organism evidence="6 7">
    <name type="scientific">Periweissella beninensis</name>
    <dbReference type="NCBI Taxonomy" id="504936"/>
    <lineage>
        <taxon>Bacteria</taxon>
        <taxon>Bacillati</taxon>
        <taxon>Bacillota</taxon>
        <taxon>Bacilli</taxon>
        <taxon>Lactobacillales</taxon>
        <taxon>Lactobacillaceae</taxon>
        <taxon>Periweissella</taxon>
    </lineage>
</organism>
<dbReference type="PANTHER" id="PTHR34294:SF1">
    <property type="entry name" value="TRANSCRIPTIONAL REGULATOR LSRR"/>
    <property type="match status" value="1"/>
</dbReference>
<dbReference type="InterPro" id="IPR051054">
    <property type="entry name" value="SorC_transcr_regulators"/>
</dbReference>
<proteinExistence type="inferred from homology"/>
<gene>
    <name evidence="6" type="ORF">KAK10_01450</name>
</gene>
<keyword evidence="2" id="KW-0805">Transcription regulation</keyword>
<evidence type="ECO:0000313" key="6">
    <source>
        <dbReference type="EMBL" id="MCM2436600.1"/>
    </source>
</evidence>